<keyword evidence="3" id="KW-1185">Reference proteome</keyword>
<sequence length="355" mass="38166">RIPQVEIPPAGGSAPAAANAETEDDPDLEPMREGAETSDDDPDQWDEVEIPPAGNGPPAGGGSDPTANQPNPPSENDPQEQQDDGNDTDYSDMYTDAEPDDMDTGRNDGYETDNEDLDVDMDDGESDSDSDSDSDAEMDDGTQPPPPPPGNGEDQEWTEEMEQQRIDLENHMMADTDYEDQNGQNGQGEQEGQIHVVASGEDKQVQRFLVNDPDDFDDERFDEAWWDFQGDPVLPYTDQPGEDEKSIDIPPAYPEADQNPDEQNPDEPTDAPPDYSEQDLNPERPDSPAGSLFSGPDSDDEMAGPAEGPDSPAGSLFSGADSDVEMPANTDTDPVEPAPDSPAGSLFSGEDTDAA</sequence>
<feature type="non-terminal residue" evidence="2">
    <location>
        <position position="1"/>
    </location>
</feature>
<feature type="compositionally biased region" description="Low complexity" evidence="1">
    <location>
        <begin position="8"/>
        <end position="20"/>
    </location>
</feature>
<dbReference type="Proteomes" id="UP001302126">
    <property type="component" value="Unassembled WGS sequence"/>
</dbReference>
<organism evidence="2 3">
    <name type="scientific">Podospora australis</name>
    <dbReference type="NCBI Taxonomy" id="1536484"/>
    <lineage>
        <taxon>Eukaryota</taxon>
        <taxon>Fungi</taxon>
        <taxon>Dikarya</taxon>
        <taxon>Ascomycota</taxon>
        <taxon>Pezizomycotina</taxon>
        <taxon>Sordariomycetes</taxon>
        <taxon>Sordariomycetidae</taxon>
        <taxon>Sordariales</taxon>
        <taxon>Podosporaceae</taxon>
        <taxon>Podospora</taxon>
    </lineage>
</organism>
<gene>
    <name evidence="2" type="ORF">QBC35DRAFT_452222</name>
</gene>
<feature type="compositionally biased region" description="Acidic residues" evidence="1">
    <location>
        <begin position="110"/>
        <end position="140"/>
    </location>
</feature>
<feature type="region of interest" description="Disordered" evidence="1">
    <location>
        <begin position="1"/>
        <end position="355"/>
    </location>
</feature>
<proteinExistence type="predicted"/>
<evidence type="ECO:0000313" key="3">
    <source>
        <dbReference type="Proteomes" id="UP001302126"/>
    </source>
</evidence>
<feature type="compositionally biased region" description="Acidic residues" evidence="1">
    <location>
        <begin position="77"/>
        <end position="102"/>
    </location>
</feature>
<protein>
    <submittedName>
        <fullName evidence="2">Uncharacterized protein</fullName>
    </submittedName>
</protein>
<feature type="compositionally biased region" description="Basic and acidic residues" evidence="1">
    <location>
        <begin position="162"/>
        <end position="174"/>
    </location>
</feature>
<reference evidence="2" key="1">
    <citation type="journal article" date="2023" name="Mol. Phylogenet. Evol.">
        <title>Genome-scale phylogeny and comparative genomics of the fungal order Sordariales.</title>
        <authorList>
            <person name="Hensen N."/>
            <person name="Bonometti L."/>
            <person name="Westerberg I."/>
            <person name="Brannstrom I.O."/>
            <person name="Guillou S."/>
            <person name="Cros-Aarteil S."/>
            <person name="Calhoun S."/>
            <person name="Haridas S."/>
            <person name="Kuo A."/>
            <person name="Mondo S."/>
            <person name="Pangilinan J."/>
            <person name="Riley R."/>
            <person name="LaButti K."/>
            <person name="Andreopoulos B."/>
            <person name="Lipzen A."/>
            <person name="Chen C."/>
            <person name="Yan M."/>
            <person name="Daum C."/>
            <person name="Ng V."/>
            <person name="Clum A."/>
            <person name="Steindorff A."/>
            <person name="Ohm R.A."/>
            <person name="Martin F."/>
            <person name="Silar P."/>
            <person name="Natvig D.O."/>
            <person name="Lalanne C."/>
            <person name="Gautier V."/>
            <person name="Ament-Velasquez S.L."/>
            <person name="Kruys A."/>
            <person name="Hutchinson M.I."/>
            <person name="Powell A.J."/>
            <person name="Barry K."/>
            <person name="Miller A.N."/>
            <person name="Grigoriev I.V."/>
            <person name="Debuchy R."/>
            <person name="Gladieux P."/>
            <person name="Hiltunen Thoren M."/>
            <person name="Johannesson H."/>
        </authorList>
    </citation>
    <scope>NUCLEOTIDE SEQUENCE</scope>
    <source>
        <strain evidence="2">PSN309</strain>
    </source>
</reference>
<accession>A0AAN6WW49</accession>
<comment type="caution">
    <text evidence="2">The sequence shown here is derived from an EMBL/GenBank/DDBJ whole genome shotgun (WGS) entry which is preliminary data.</text>
</comment>
<feature type="compositionally biased region" description="Acidic residues" evidence="1">
    <location>
        <begin position="258"/>
        <end position="269"/>
    </location>
</feature>
<name>A0AAN6WW49_9PEZI</name>
<feature type="compositionally biased region" description="Acidic residues" evidence="1">
    <location>
        <begin position="212"/>
        <end position="225"/>
    </location>
</feature>
<evidence type="ECO:0000313" key="2">
    <source>
        <dbReference type="EMBL" id="KAK4187562.1"/>
    </source>
</evidence>
<reference evidence="2" key="2">
    <citation type="submission" date="2023-05" db="EMBL/GenBank/DDBJ databases">
        <authorList>
            <consortium name="Lawrence Berkeley National Laboratory"/>
            <person name="Steindorff A."/>
            <person name="Hensen N."/>
            <person name="Bonometti L."/>
            <person name="Westerberg I."/>
            <person name="Brannstrom I.O."/>
            <person name="Guillou S."/>
            <person name="Cros-Aarteil S."/>
            <person name="Calhoun S."/>
            <person name="Haridas S."/>
            <person name="Kuo A."/>
            <person name="Mondo S."/>
            <person name="Pangilinan J."/>
            <person name="Riley R."/>
            <person name="Labutti K."/>
            <person name="Andreopoulos B."/>
            <person name="Lipzen A."/>
            <person name="Chen C."/>
            <person name="Yanf M."/>
            <person name="Daum C."/>
            <person name="Ng V."/>
            <person name="Clum A."/>
            <person name="Ohm R."/>
            <person name="Martin F."/>
            <person name="Silar P."/>
            <person name="Natvig D."/>
            <person name="Lalanne C."/>
            <person name="Gautier V."/>
            <person name="Ament-Velasquez S.L."/>
            <person name="Kruys A."/>
            <person name="Hutchinson M.I."/>
            <person name="Powell A.J."/>
            <person name="Barry K."/>
            <person name="Miller A.N."/>
            <person name="Grigoriev I.V."/>
            <person name="Debuchy R."/>
            <person name="Gladieux P."/>
            <person name="Thoren M.H."/>
            <person name="Johannesson H."/>
        </authorList>
    </citation>
    <scope>NUCLEOTIDE SEQUENCE</scope>
    <source>
        <strain evidence="2">PSN309</strain>
    </source>
</reference>
<feature type="compositionally biased region" description="Low complexity" evidence="1">
    <location>
        <begin position="181"/>
        <end position="193"/>
    </location>
</feature>
<dbReference type="AlphaFoldDB" id="A0AAN6WW49"/>
<feature type="compositionally biased region" description="Acidic residues" evidence="1">
    <location>
        <begin position="36"/>
        <end position="49"/>
    </location>
</feature>
<evidence type="ECO:0000256" key="1">
    <source>
        <dbReference type="SAM" id="MobiDB-lite"/>
    </source>
</evidence>
<dbReference type="EMBL" id="MU864401">
    <property type="protein sequence ID" value="KAK4187562.1"/>
    <property type="molecule type" value="Genomic_DNA"/>
</dbReference>